<reference evidence="3" key="1">
    <citation type="journal article" date="2020" name="MBio">
        <title>Horizontal gene transfer to a defensive symbiont with a reduced genome amongst a multipartite beetle microbiome.</title>
        <authorList>
            <person name="Waterworth S.C."/>
            <person name="Florez L.V."/>
            <person name="Rees E.R."/>
            <person name="Hertweck C."/>
            <person name="Kaltenpoth M."/>
            <person name="Kwan J.C."/>
        </authorList>
    </citation>
    <scope>NUCLEOTIDE SEQUENCE [LARGE SCALE GENOMIC DNA]</scope>
</reference>
<feature type="transmembrane region" description="Helical" evidence="1">
    <location>
        <begin position="251"/>
        <end position="273"/>
    </location>
</feature>
<keyword evidence="1" id="KW-0472">Membrane</keyword>
<feature type="transmembrane region" description="Helical" evidence="1">
    <location>
        <begin position="136"/>
        <end position="158"/>
    </location>
</feature>
<protein>
    <submittedName>
        <fullName evidence="2">Uncharacterized protein</fullName>
    </submittedName>
</protein>
<dbReference type="AlphaFoldDB" id="A0A833V1D6"/>
<sequence>MAVAADVTIASMHRFSVMHHGRNRGCASCLKPRHPARASFGARVCRVVPLIMDHLLFKLVATPLLLAAATLAARRWGEAIGGLLVGLPLTSGPVSVFLALEHGPAFAAQATAGSLVATAGQAAFCIAYCRLAKRGWPTALAGAAAAFSVIAFLLKASALPETGLFLIAILAVALVLSVVPAAPVRAARLDPPRWDLPLRMALIAGLVIGVTMIAPYVGPETSGVLASFPFMVIILAVFAHRMSGAAAAQQLMRGMATGLLGFAAFFHVLSLTLTRLDLVPAYGLAIVCTLAIQAVSLYRMRVPVAVPTE</sequence>
<name>A0A833V1D6_BURL3</name>
<feature type="transmembrane region" description="Helical" evidence="1">
    <location>
        <begin position="106"/>
        <end position="129"/>
    </location>
</feature>
<feature type="transmembrane region" description="Helical" evidence="1">
    <location>
        <begin position="80"/>
        <end position="100"/>
    </location>
</feature>
<feature type="transmembrane region" description="Helical" evidence="1">
    <location>
        <begin position="55"/>
        <end position="73"/>
    </location>
</feature>
<accession>A0A833V1D6</accession>
<comment type="caution">
    <text evidence="2">The sequence shown here is derived from an EMBL/GenBank/DDBJ whole genome shotgun (WGS) entry which is preliminary data.</text>
</comment>
<evidence type="ECO:0000313" key="3">
    <source>
        <dbReference type="Proteomes" id="UP000467522"/>
    </source>
</evidence>
<keyword evidence="1" id="KW-1133">Transmembrane helix</keyword>
<gene>
    <name evidence="2" type="ORF">GAK33_02593</name>
</gene>
<feature type="transmembrane region" description="Helical" evidence="1">
    <location>
        <begin position="223"/>
        <end position="239"/>
    </location>
</feature>
<evidence type="ECO:0000313" key="2">
    <source>
        <dbReference type="EMBL" id="KAF1037867.1"/>
    </source>
</evidence>
<feature type="transmembrane region" description="Helical" evidence="1">
    <location>
        <begin position="279"/>
        <end position="298"/>
    </location>
</feature>
<dbReference type="EMBL" id="WNDV01000007">
    <property type="protein sequence ID" value="KAF1037867.1"/>
    <property type="molecule type" value="Genomic_DNA"/>
</dbReference>
<feature type="transmembrane region" description="Helical" evidence="1">
    <location>
        <begin position="196"/>
        <end position="217"/>
    </location>
</feature>
<feature type="transmembrane region" description="Helical" evidence="1">
    <location>
        <begin position="164"/>
        <end position="184"/>
    </location>
</feature>
<proteinExistence type="predicted"/>
<keyword evidence="1" id="KW-0812">Transmembrane</keyword>
<dbReference type="Proteomes" id="UP000467522">
    <property type="component" value="Unassembled WGS sequence"/>
</dbReference>
<evidence type="ECO:0000256" key="1">
    <source>
        <dbReference type="SAM" id="Phobius"/>
    </source>
</evidence>
<organism evidence="2 3">
    <name type="scientific">Burkholderia lata (strain ATCC 17760 / DSM 23089 / LMG 22485 / NCIMB 9086 / R18194 / 383)</name>
    <dbReference type="NCBI Taxonomy" id="482957"/>
    <lineage>
        <taxon>Bacteria</taxon>
        <taxon>Pseudomonadati</taxon>
        <taxon>Pseudomonadota</taxon>
        <taxon>Betaproteobacteria</taxon>
        <taxon>Burkholderiales</taxon>
        <taxon>Burkholderiaceae</taxon>
        <taxon>Burkholderia</taxon>
        <taxon>Burkholderia cepacia complex</taxon>
    </lineage>
</organism>